<evidence type="ECO:0000313" key="2">
    <source>
        <dbReference type="Proteomes" id="UP000027120"/>
    </source>
</evidence>
<name>A0A067EC28_CITSI</name>
<dbReference type="EMBL" id="KK785133">
    <property type="protein sequence ID" value="KDO48757.1"/>
    <property type="molecule type" value="Genomic_DNA"/>
</dbReference>
<accession>A0A067EC28</accession>
<evidence type="ECO:0000313" key="1">
    <source>
        <dbReference type="EMBL" id="KDO48757.1"/>
    </source>
</evidence>
<gene>
    <name evidence="1" type="ORF">CISIN_1g037219mg</name>
</gene>
<dbReference type="AlphaFoldDB" id="A0A067EC28"/>
<sequence length="109" mass="12033">KSLHPRKRHHGLELGAKKENFPTATAEKVKTGLVYVVMAVGFKFRVCCLKWLALAEHIVAYLGSHGVCSEEFDVGLQTNILPLKGHDIGQFLGLESMEKVEAQAYQPAT</sequence>
<protein>
    <submittedName>
        <fullName evidence="1">Uncharacterized protein</fullName>
    </submittedName>
</protein>
<keyword evidence="2" id="KW-1185">Reference proteome</keyword>
<feature type="non-terminal residue" evidence="1">
    <location>
        <position position="1"/>
    </location>
</feature>
<proteinExistence type="predicted"/>
<organism evidence="1 2">
    <name type="scientific">Citrus sinensis</name>
    <name type="common">Sweet orange</name>
    <name type="synonym">Citrus aurantium var. sinensis</name>
    <dbReference type="NCBI Taxonomy" id="2711"/>
    <lineage>
        <taxon>Eukaryota</taxon>
        <taxon>Viridiplantae</taxon>
        <taxon>Streptophyta</taxon>
        <taxon>Embryophyta</taxon>
        <taxon>Tracheophyta</taxon>
        <taxon>Spermatophyta</taxon>
        <taxon>Magnoliopsida</taxon>
        <taxon>eudicotyledons</taxon>
        <taxon>Gunneridae</taxon>
        <taxon>Pentapetalae</taxon>
        <taxon>rosids</taxon>
        <taxon>malvids</taxon>
        <taxon>Sapindales</taxon>
        <taxon>Rutaceae</taxon>
        <taxon>Aurantioideae</taxon>
        <taxon>Citrus</taxon>
    </lineage>
</organism>
<dbReference type="Proteomes" id="UP000027120">
    <property type="component" value="Unassembled WGS sequence"/>
</dbReference>
<reference evidence="1 2" key="1">
    <citation type="submission" date="2014-04" db="EMBL/GenBank/DDBJ databases">
        <authorList>
            <consortium name="International Citrus Genome Consortium"/>
            <person name="Gmitter F."/>
            <person name="Chen C."/>
            <person name="Farmerie W."/>
            <person name="Harkins T."/>
            <person name="Desany B."/>
            <person name="Mohiuddin M."/>
            <person name="Kodira C."/>
            <person name="Borodovsky M."/>
            <person name="Lomsadze A."/>
            <person name="Burns P."/>
            <person name="Jenkins J."/>
            <person name="Prochnik S."/>
            <person name="Shu S."/>
            <person name="Chapman J."/>
            <person name="Pitluck S."/>
            <person name="Schmutz J."/>
            <person name="Rokhsar D."/>
        </authorList>
    </citation>
    <scope>NUCLEOTIDE SEQUENCE</scope>
</reference>